<dbReference type="Gene3D" id="3.40.710.10">
    <property type="entry name" value="DD-peptidase/beta-lactamase superfamily"/>
    <property type="match status" value="1"/>
</dbReference>
<dbReference type="EMBL" id="JAAITS010000010">
    <property type="protein sequence ID" value="NSG84830.1"/>
    <property type="molecule type" value="Genomic_DNA"/>
</dbReference>
<feature type="domain" description="Beta-lactamase class A catalytic" evidence="1">
    <location>
        <begin position="265"/>
        <end position="474"/>
    </location>
</feature>
<dbReference type="Pfam" id="PF13354">
    <property type="entry name" value="Beta-lactamase2"/>
    <property type="match status" value="1"/>
</dbReference>
<dbReference type="PANTHER" id="PTHR35333:SF3">
    <property type="entry name" value="BETA-LACTAMASE-TYPE TRANSPEPTIDASE FOLD CONTAINING PROTEIN"/>
    <property type="match status" value="1"/>
</dbReference>
<dbReference type="PANTHER" id="PTHR35333">
    <property type="entry name" value="BETA-LACTAMASE"/>
    <property type="match status" value="1"/>
</dbReference>
<evidence type="ECO:0000313" key="2">
    <source>
        <dbReference type="EMBL" id="NSG84830.1"/>
    </source>
</evidence>
<organism evidence="2 3">
    <name type="scientific">Blautia faecis</name>
    <dbReference type="NCBI Taxonomy" id="871665"/>
    <lineage>
        <taxon>Bacteria</taxon>
        <taxon>Bacillati</taxon>
        <taxon>Bacillota</taxon>
        <taxon>Clostridia</taxon>
        <taxon>Lachnospirales</taxon>
        <taxon>Lachnospiraceae</taxon>
        <taxon>Blautia</taxon>
    </lineage>
</organism>
<evidence type="ECO:0000313" key="3">
    <source>
        <dbReference type="Proteomes" id="UP001644719"/>
    </source>
</evidence>
<gene>
    <name evidence="2" type="ORF">G5B17_05165</name>
</gene>
<protein>
    <submittedName>
        <fullName evidence="2">Serine hydrolase</fullName>
    </submittedName>
</protein>
<comment type="caution">
    <text evidence="2">The sequence shown here is derived from an EMBL/GenBank/DDBJ whole genome shotgun (WGS) entry which is preliminary data.</text>
</comment>
<keyword evidence="2" id="KW-0378">Hydrolase</keyword>
<dbReference type="Proteomes" id="UP001644719">
    <property type="component" value="Unassembled WGS sequence"/>
</dbReference>
<reference evidence="2 3" key="1">
    <citation type="journal article" date="2020" name="Cell Host Microbe">
        <title>Functional and Genomic Variation between Human-Derived Isolates of Lachnospiraceae Reveals Inter- and Intra-Species Diversity.</title>
        <authorList>
            <person name="Sorbara M.T."/>
            <person name="Littmann E.R."/>
            <person name="Fontana E."/>
            <person name="Moody T.U."/>
            <person name="Kohout C.E."/>
            <person name="Gjonbalaj M."/>
            <person name="Eaton V."/>
            <person name="Seok R."/>
            <person name="Leiner I.M."/>
            <person name="Pamer E.G."/>
        </authorList>
    </citation>
    <scope>NUCLEOTIDE SEQUENCE [LARGE SCALE GENOMIC DNA]</scope>
    <source>
        <strain evidence="2 3">MSK.17.74</strain>
    </source>
</reference>
<proteinExistence type="predicted"/>
<dbReference type="InterPro" id="IPR000871">
    <property type="entry name" value="Beta-lactam_class-A"/>
</dbReference>
<dbReference type="InterPro" id="IPR012338">
    <property type="entry name" value="Beta-lactam/transpept-like"/>
</dbReference>
<name>A0ABX2H3R0_9FIRM</name>
<keyword evidence="3" id="KW-1185">Reference proteome</keyword>
<dbReference type="SUPFAM" id="SSF56601">
    <property type="entry name" value="beta-lactamase/transpeptidase-like"/>
    <property type="match status" value="1"/>
</dbReference>
<accession>A0ABX2H3R0</accession>
<dbReference type="GO" id="GO:0016787">
    <property type="term" value="F:hydrolase activity"/>
    <property type="evidence" value="ECO:0007669"/>
    <property type="project" value="UniProtKB-KW"/>
</dbReference>
<dbReference type="RefSeq" id="WP_173769505.1">
    <property type="nucleotide sequence ID" value="NZ_JAAITS010000010.1"/>
</dbReference>
<sequence>MKKGKKTRWLYKAAGMAVLLGAAFWCSNSGLLLWKPEVLTVLAESESGGSLSSVTEEAKILPIPNSDGKYMLKSDGFYCLNEDGSGDCVQAIHYFDHFVVDGTVFNGYYYHDETGKFKASEAHLTAISQEALPKAEDGTVEAGWTSGIYVVNNLGRLSGTGRVCILKEEIGQIKLDGGYYVDRNGRVCQEGGIYYIQEMNVGEKRFSGYYYFDESSGVLVEEAGTTPEGLTIQKDGSIKELTDPGIKNLKKAVKEFTENLEGDWSVYVKDLKSGEKFSINDKAISSASLIKAFTMAASYENMEKIRIAEGILLKADPASQTVTDKLFRLMENMVTYSDNESFNEMVRLQTASNQFNAGARVINRYLREQGYKETAVLHTLAPSNTDPEGLGSSNMTSVEDCGTLLEKIYRRECVSPEDSDQMLSLLLNQDTRTKIPGGLKESVQVANKTGENDKSQHDIGIVYGARTDYILCVMSENVGKEADAVSNIQRISAMAYYYLN</sequence>
<evidence type="ECO:0000259" key="1">
    <source>
        <dbReference type="Pfam" id="PF13354"/>
    </source>
</evidence>
<dbReference type="InterPro" id="IPR045155">
    <property type="entry name" value="Beta-lactam_cat"/>
</dbReference>